<evidence type="ECO:0000256" key="1">
    <source>
        <dbReference type="ARBA" id="ARBA00004651"/>
    </source>
</evidence>
<evidence type="ECO:0000256" key="5">
    <source>
        <dbReference type="ARBA" id="ARBA00022989"/>
    </source>
</evidence>
<feature type="transmembrane region" description="Helical" evidence="7">
    <location>
        <begin position="218"/>
        <end position="240"/>
    </location>
</feature>
<dbReference type="PANTHER" id="PTHR30043">
    <property type="entry name" value="PHOSPHONATES TRANSPORT SYSTEM PERMEASE PROTEIN"/>
    <property type="match status" value="1"/>
</dbReference>
<dbReference type="PROSITE" id="PS50928">
    <property type="entry name" value="ABC_TM1"/>
    <property type="match status" value="1"/>
</dbReference>
<evidence type="ECO:0000256" key="7">
    <source>
        <dbReference type="RuleBase" id="RU363032"/>
    </source>
</evidence>
<keyword evidence="3" id="KW-1003">Cell membrane</keyword>
<dbReference type="EMBL" id="SISK01000010">
    <property type="protein sequence ID" value="TBN38308.1"/>
    <property type="molecule type" value="Genomic_DNA"/>
</dbReference>
<evidence type="ECO:0000256" key="6">
    <source>
        <dbReference type="ARBA" id="ARBA00023136"/>
    </source>
</evidence>
<reference evidence="9 10" key="1">
    <citation type="submission" date="2019-02" db="EMBL/GenBank/DDBJ databases">
        <title>Paracoccus subflavus sp. nov., isolated from marine sediment of the Pacific Ocean.</title>
        <authorList>
            <person name="Zhang G."/>
        </authorList>
    </citation>
    <scope>NUCLEOTIDE SEQUENCE [LARGE SCALE GENOMIC DNA]</scope>
    <source>
        <strain evidence="9 10">GY0581</strain>
    </source>
</reference>
<keyword evidence="6 7" id="KW-0472">Membrane</keyword>
<comment type="subcellular location">
    <subcellularLocation>
        <location evidence="1 7">Cell membrane</location>
        <topology evidence="1 7">Multi-pass membrane protein</topology>
    </subcellularLocation>
</comment>
<dbReference type="PANTHER" id="PTHR30043:SF1">
    <property type="entry name" value="ABC TRANSPORT SYSTEM PERMEASE PROTEIN P69"/>
    <property type="match status" value="1"/>
</dbReference>
<gene>
    <name evidence="9" type="primary">phnE</name>
    <name evidence="9" type="ORF">EYE42_12830</name>
</gene>
<dbReference type="GO" id="GO:0005886">
    <property type="term" value="C:plasma membrane"/>
    <property type="evidence" value="ECO:0007669"/>
    <property type="project" value="UniProtKB-SubCell"/>
</dbReference>
<feature type="transmembrane region" description="Helical" evidence="7">
    <location>
        <begin position="24"/>
        <end position="46"/>
    </location>
</feature>
<feature type="transmembrane region" description="Helical" evidence="7">
    <location>
        <begin position="87"/>
        <end position="106"/>
    </location>
</feature>
<feature type="domain" description="ABC transmembrane type-1" evidence="8">
    <location>
        <begin position="80"/>
        <end position="263"/>
    </location>
</feature>
<feature type="transmembrane region" description="Helical" evidence="7">
    <location>
        <begin position="190"/>
        <end position="211"/>
    </location>
</feature>
<keyword evidence="2 7" id="KW-0813">Transport</keyword>
<comment type="caution">
    <text evidence="9">The sequence shown here is derived from an EMBL/GenBank/DDBJ whole genome shotgun (WGS) entry which is preliminary data.</text>
</comment>
<protein>
    <submittedName>
        <fullName evidence="9">Phosphonate ABC transporter, permease protein PhnE</fullName>
    </submittedName>
</protein>
<proteinExistence type="inferred from homology"/>
<dbReference type="Proteomes" id="UP000293520">
    <property type="component" value="Unassembled WGS sequence"/>
</dbReference>
<sequence length="271" mass="28605">MTTDIHDNAVAVPAAPPRFHRPSVFAVVIAIAFAAFFIQGVLLAGITPERLMRGIVNLGRFIALAMPPDFTKLDVIAYAMLETLNMAIVGVAVGVVLSVPFALLASTNTTPHRLVRTATQFVIATMRTIPDLIWALIFVVAVGLGPLAGILAIIVDTIGFCARFFAERIEEVRPGPSEALASTGGGRLSVIFGAVVPETFASMTGTSLFAVEKAIRSAVTLGLVGAGGIGVELSTAMRLFNFDEAAAIVMVILVVVVGFEQISSLIRRRVM</sequence>
<evidence type="ECO:0000256" key="2">
    <source>
        <dbReference type="ARBA" id="ARBA00022448"/>
    </source>
</evidence>
<dbReference type="GO" id="GO:0015416">
    <property type="term" value="F:ABC-type phosphonate transporter activity"/>
    <property type="evidence" value="ECO:0007669"/>
    <property type="project" value="InterPro"/>
</dbReference>
<evidence type="ECO:0000256" key="4">
    <source>
        <dbReference type="ARBA" id="ARBA00022692"/>
    </source>
</evidence>
<dbReference type="InterPro" id="IPR005769">
    <property type="entry name" value="PhnE/PtxC"/>
</dbReference>
<evidence type="ECO:0000313" key="10">
    <source>
        <dbReference type="Proteomes" id="UP000293520"/>
    </source>
</evidence>
<dbReference type="InterPro" id="IPR000515">
    <property type="entry name" value="MetI-like"/>
</dbReference>
<keyword evidence="5 7" id="KW-1133">Transmembrane helix</keyword>
<dbReference type="Gene3D" id="1.10.3720.10">
    <property type="entry name" value="MetI-like"/>
    <property type="match status" value="1"/>
</dbReference>
<evidence type="ECO:0000313" key="9">
    <source>
        <dbReference type="EMBL" id="TBN38308.1"/>
    </source>
</evidence>
<dbReference type="NCBIfam" id="TIGR01097">
    <property type="entry name" value="PhnE"/>
    <property type="match status" value="1"/>
</dbReference>
<dbReference type="RefSeq" id="WP_130991718.1">
    <property type="nucleotide sequence ID" value="NZ_SISK01000010.1"/>
</dbReference>
<keyword evidence="4 7" id="KW-0812">Transmembrane</keyword>
<evidence type="ECO:0000259" key="8">
    <source>
        <dbReference type="PROSITE" id="PS50928"/>
    </source>
</evidence>
<dbReference type="OrthoDB" id="8557224at2"/>
<name>A0A4Q9G3N3_9RHOB</name>
<dbReference type="Pfam" id="PF00528">
    <property type="entry name" value="BPD_transp_1"/>
    <property type="match status" value="1"/>
</dbReference>
<evidence type="ECO:0000256" key="3">
    <source>
        <dbReference type="ARBA" id="ARBA00022475"/>
    </source>
</evidence>
<dbReference type="InterPro" id="IPR035906">
    <property type="entry name" value="MetI-like_sf"/>
</dbReference>
<accession>A0A4Q9G3N3</accession>
<organism evidence="9 10">
    <name type="scientific">Paracoccus subflavus</name>
    <dbReference type="NCBI Taxonomy" id="2528244"/>
    <lineage>
        <taxon>Bacteria</taxon>
        <taxon>Pseudomonadati</taxon>
        <taxon>Pseudomonadota</taxon>
        <taxon>Alphaproteobacteria</taxon>
        <taxon>Rhodobacterales</taxon>
        <taxon>Paracoccaceae</taxon>
        <taxon>Paracoccus</taxon>
    </lineage>
</organism>
<keyword evidence="10" id="KW-1185">Reference proteome</keyword>
<comment type="similarity">
    <text evidence="7">Belongs to the binding-protein-dependent transport system permease family.</text>
</comment>
<feature type="transmembrane region" description="Helical" evidence="7">
    <location>
        <begin position="246"/>
        <end position="266"/>
    </location>
</feature>
<feature type="transmembrane region" description="Helical" evidence="7">
    <location>
        <begin position="132"/>
        <end position="155"/>
    </location>
</feature>
<dbReference type="SUPFAM" id="SSF161098">
    <property type="entry name" value="MetI-like"/>
    <property type="match status" value="1"/>
</dbReference>
<dbReference type="AlphaFoldDB" id="A0A4Q9G3N3"/>